<accession>A0A0K8RKS4</accession>
<keyword evidence="2" id="KW-0732">Signal</keyword>
<name>A0A0K8RKS4_IXORI</name>
<reference evidence="3" key="1">
    <citation type="submission" date="2012-12" db="EMBL/GenBank/DDBJ databases">
        <title>Identification and characterization of a phenylalanine ammonia-lyase gene family in Isatis indigotica Fort.</title>
        <authorList>
            <person name="Liu Q."/>
            <person name="Chen J."/>
            <person name="Zhou X."/>
            <person name="Di P."/>
            <person name="Xiao Y."/>
            <person name="Xuan H."/>
            <person name="Zhang L."/>
            <person name="Chen W."/>
        </authorList>
    </citation>
    <scope>NUCLEOTIDE SEQUENCE</scope>
    <source>
        <tissue evidence="3">Salivary gland</tissue>
    </source>
</reference>
<dbReference type="Gene3D" id="2.40.128.20">
    <property type="match status" value="1"/>
</dbReference>
<dbReference type="Pfam" id="PF02098">
    <property type="entry name" value="His_binding"/>
    <property type="match status" value="1"/>
</dbReference>
<dbReference type="EMBL" id="GADI01002116">
    <property type="protein sequence ID" value="JAA71692.1"/>
    <property type="molecule type" value="mRNA"/>
</dbReference>
<organism evidence="3">
    <name type="scientific">Ixodes ricinus</name>
    <name type="common">Common tick</name>
    <name type="synonym">Acarus ricinus</name>
    <dbReference type="NCBI Taxonomy" id="34613"/>
    <lineage>
        <taxon>Eukaryota</taxon>
        <taxon>Metazoa</taxon>
        <taxon>Ecdysozoa</taxon>
        <taxon>Arthropoda</taxon>
        <taxon>Chelicerata</taxon>
        <taxon>Arachnida</taxon>
        <taxon>Acari</taxon>
        <taxon>Parasitiformes</taxon>
        <taxon>Ixodida</taxon>
        <taxon>Ixodoidea</taxon>
        <taxon>Ixodidae</taxon>
        <taxon>Ixodinae</taxon>
        <taxon>Ixodes</taxon>
    </lineage>
</organism>
<dbReference type="InterPro" id="IPR012674">
    <property type="entry name" value="Calycin"/>
</dbReference>
<dbReference type="AlphaFoldDB" id="A0A0K8RKS4"/>
<feature type="region of interest" description="Disordered" evidence="1">
    <location>
        <begin position="28"/>
        <end position="50"/>
    </location>
</feature>
<proteinExistence type="evidence at transcript level"/>
<evidence type="ECO:0000313" key="3">
    <source>
        <dbReference type="EMBL" id="JAA71692.1"/>
    </source>
</evidence>
<dbReference type="InterPro" id="IPR002970">
    <property type="entry name" value="Tick_his-bd"/>
</dbReference>
<dbReference type="GO" id="GO:0030682">
    <property type="term" value="P:symbiont-mediated perturbation of host defenses"/>
    <property type="evidence" value="ECO:0007669"/>
    <property type="project" value="InterPro"/>
</dbReference>
<evidence type="ECO:0000256" key="1">
    <source>
        <dbReference type="SAM" id="MobiDB-lite"/>
    </source>
</evidence>
<sequence>MKLVLSLAVFVCGVLVGAYGEIPTTTSRGRLHGSTTTVPPEYDPSKKGEQNATRVVQMNATQWVKWRTYNLTDPFKGNPLECENFKVMGKRTPWNYTLQYSYRSGDSWNALNETLILGYLDGLFLPTNDMFFARTPFSPPTHNFVLYSNYMNCTILRIPFPSQGGRHCDLWMANTTAFEQPPQLCQEKFKQYCNTTQNFTVFFPNCTAERRPVFLK</sequence>
<protein>
    <submittedName>
        <fullName evidence="3">Putative salivary lipocalin</fullName>
    </submittedName>
</protein>
<feature type="signal peptide" evidence="2">
    <location>
        <begin position="1"/>
        <end position="20"/>
    </location>
</feature>
<feature type="compositionally biased region" description="Polar residues" evidence="1">
    <location>
        <begin position="28"/>
        <end position="38"/>
    </location>
</feature>
<dbReference type="SUPFAM" id="SSF50814">
    <property type="entry name" value="Lipocalins"/>
    <property type="match status" value="1"/>
</dbReference>
<evidence type="ECO:0000256" key="2">
    <source>
        <dbReference type="SAM" id="SignalP"/>
    </source>
</evidence>
<dbReference type="GO" id="GO:0043176">
    <property type="term" value="F:amine binding"/>
    <property type="evidence" value="ECO:0007669"/>
    <property type="project" value="InterPro"/>
</dbReference>
<feature type="chain" id="PRO_5005518497" evidence="2">
    <location>
        <begin position="21"/>
        <end position="216"/>
    </location>
</feature>